<evidence type="ECO:0000313" key="2">
    <source>
        <dbReference type="EMBL" id="KAG0574457.1"/>
    </source>
</evidence>
<feature type="compositionally biased region" description="Basic and acidic residues" evidence="1">
    <location>
        <begin position="222"/>
        <end position="239"/>
    </location>
</feature>
<dbReference type="PRINTS" id="PR00929">
    <property type="entry name" value="ATHOOK"/>
</dbReference>
<keyword evidence="3" id="KW-1185">Reference proteome</keyword>
<feature type="region of interest" description="Disordered" evidence="1">
    <location>
        <begin position="1"/>
        <end position="267"/>
    </location>
</feature>
<feature type="compositionally biased region" description="Basic and acidic residues" evidence="1">
    <location>
        <begin position="15"/>
        <end position="30"/>
    </location>
</feature>
<protein>
    <submittedName>
        <fullName evidence="2">Uncharacterized protein</fullName>
    </submittedName>
</protein>
<dbReference type="Proteomes" id="UP000822688">
    <property type="component" value="Chromosome V"/>
</dbReference>
<sequence length="267" mass="28311">MLSKQSQVGLFGTRRRGESRGGEGGGEERKHKGRGVPSTPPHTAVPGDGHGRPRVDGRRPRPSDLLRREDPTAADDGRPRGDGRGRPRVDGLGRLRGRSPPTPGSAAAVPAGSDKAVPAWTAVADPAVGRSVRVDGPRRPRGRPWPTAGWSTAVPAGSDKAVPGDGHGPPRGRKGRRRGRPWPTTPLQPPTAGWSTAVPAVGRGRPQGRPSTWSAVPTAGRRSTDAPFGERSRPHDRSRPRSWTAATAPATDQLRPLDSPFPEIQRP</sequence>
<feature type="compositionally biased region" description="Basic residues" evidence="1">
    <location>
        <begin position="170"/>
        <end position="180"/>
    </location>
</feature>
<evidence type="ECO:0000313" key="3">
    <source>
        <dbReference type="Proteomes" id="UP000822688"/>
    </source>
</evidence>
<gene>
    <name evidence="2" type="ORF">KC19_VG263500</name>
</gene>
<comment type="caution">
    <text evidence="2">The sequence shown here is derived from an EMBL/GenBank/DDBJ whole genome shotgun (WGS) entry which is preliminary data.</text>
</comment>
<dbReference type="EMBL" id="CM026426">
    <property type="protein sequence ID" value="KAG0574457.1"/>
    <property type="molecule type" value="Genomic_DNA"/>
</dbReference>
<name>A0A8T0HUI3_CERPU</name>
<reference evidence="2" key="1">
    <citation type="submission" date="2020-06" db="EMBL/GenBank/DDBJ databases">
        <title>WGS assembly of Ceratodon purpureus strain R40.</title>
        <authorList>
            <person name="Carey S.B."/>
            <person name="Jenkins J."/>
            <person name="Shu S."/>
            <person name="Lovell J.T."/>
            <person name="Sreedasyam A."/>
            <person name="Maumus F."/>
            <person name="Tiley G.P."/>
            <person name="Fernandez-Pozo N."/>
            <person name="Barry K."/>
            <person name="Chen C."/>
            <person name="Wang M."/>
            <person name="Lipzen A."/>
            <person name="Daum C."/>
            <person name="Saski C.A."/>
            <person name="Payton A.C."/>
            <person name="Mcbreen J.C."/>
            <person name="Conrad R.E."/>
            <person name="Kollar L.M."/>
            <person name="Olsson S."/>
            <person name="Huttunen S."/>
            <person name="Landis J.B."/>
            <person name="Wickett N.J."/>
            <person name="Johnson M.G."/>
            <person name="Rensing S.A."/>
            <person name="Grimwood J."/>
            <person name="Schmutz J."/>
            <person name="Mcdaniel S.F."/>
        </authorList>
    </citation>
    <scope>NUCLEOTIDE SEQUENCE</scope>
    <source>
        <strain evidence="2">R40</strain>
    </source>
</reference>
<proteinExistence type="predicted"/>
<organism evidence="2 3">
    <name type="scientific">Ceratodon purpureus</name>
    <name type="common">Fire moss</name>
    <name type="synonym">Dicranum purpureum</name>
    <dbReference type="NCBI Taxonomy" id="3225"/>
    <lineage>
        <taxon>Eukaryota</taxon>
        <taxon>Viridiplantae</taxon>
        <taxon>Streptophyta</taxon>
        <taxon>Embryophyta</taxon>
        <taxon>Bryophyta</taxon>
        <taxon>Bryophytina</taxon>
        <taxon>Bryopsida</taxon>
        <taxon>Dicranidae</taxon>
        <taxon>Pseudoditrichales</taxon>
        <taxon>Ditrichaceae</taxon>
        <taxon>Ceratodon</taxon>
    </lineage>
</organism>
<dbReference type="GO" id="GO:0003677">
    <property type="term" value="F:DNA binding"/>
    <property type="evidence" value="ECO:0007669"/>
    <property type="project" value="InterPro"/>
</dbReference>
<feature type="compositionally biased region" description="Basic and acidic residues" evidence="1">
    <location>
        <begin position="49"/>
        <end position="93"/>
    </location>
</feature>
<dbReference type="AlphaFoldDB" id="A0A8T0HUI3"/>
<dbReference type="InterPro" id="IPR017956">
    <property type="entry name" value="AT_hook_DNA-bd_motif"/>
</dbReference>
<accession>A0A8T0HUI3</accession>
<evidence type="ECO:0000256" key="1">
    <source>
        <dbReference type="SAM" id="MobiDB-lite"/>
    </source>
</evidence>